<feature type="compositionally biased region" description="Polar residues" evidence="1">
    <location>
        <begin position="669"/>
        <end position="679"/>
    </location>
</feature>
<accession>A0A922M7F7</accession>
<dbReference type="Proteomes" id="UP000814243">
    <property type="component" value="Unassembled WGS sequence"/>
</dbReference>
<feature type="compositionally biased region" description="Basic and acidic residues" evidence="1">
    <location>
        <begin position="495"/>
        <end position="508"/>
    </location>
</feature>
<protein>
    <submittedName>
        <fullName evidence="2">Uncharacterized protein</fullName>
    </submittedName>
</protein>
<feature type="region of interest" description="Disordered" evidence="1">
    <location>
        <begin position="465"/>
        <end position="515"/>
    </location>
</feature>
<evidence type="ECO:0000313" key="2">
    <source>
        <dbReference type="EMBL" id="KAH9631615.1"/>
    </source>
</evidence>
<feature type="compositionally biased region" description="Basic and acidic residues" evidence="1">
    <location>
        <begin position="277"/>
        <end position="291"/>
    </location>
</feature>
<feature type="compositionally biased region" description="Polar residues" evidence="1">
    <location>
        <begin position="307"/>
        <end position="320"/>
    </location>
</feature>
<proteinExistence type="predicted"/>
<feature type="compositionally biased region" description="Low complexity" evidence="1">
    <location>
        <begin position="784"/>
        <end position="799"/>
    </location>
</feature>
<feature type="compositionally biased region" description="Basic and acidic residues" evidence="1">
    <location>
        <begin position="714"/>
        <end position="731"/>
    </location>
</feature>
<organism evidence="2 3">
    <name type="scientific">Spodoptera exigua</name>
    <name type="common">Beet armyworm</name>
    <name type="synonym">Noctua fulgens</name>
    <dbReference type="NCBI Taxonomy" id="7107"/>
    <lineage>
        <taxon>Eukaryota</taxon>
        <taxon>Metazoa</taxon>
        <taxon>Ecdysozoa</taxon>
        <taxon>Arthropoda</taxon>
        <taxon>Hexapoda</taxon>
        <taxon>Insecta</taxon>
        <taxon>Pterygota</taxon>
        <taxon>Neoptera</taxon>
        <taxon>Endopterygota</taxon>
        <taxon>Lepidoptera</taxon>
        <taxon>Glossata</taxon>
        <taxon>Ditrysia</taxon>
        <taxon>Noctuoidea</taxon>
        <taxon>Noctuidae</taxon>
        <taxon>Amphipyrinae</taxon>
        <taxon>Spodoptera</taxon>
    </lineage>
</organism>
<name>A0A922M7F7_SPOEX</name>
<feature type="compositionally biased region" description="Polar residues" evidence="1">
    <location>
        <begin position="616"/>
        <end position="629"/>
    </location>
</feature>
<sequence length="1106" mass="126339">MSPRRAPRLPLTAARRKIEWHLQKDERCWLVALRTLQYKRAEGAAPLQCRSRCLDKTSPNMGRKTLFAAMCWLTLSQALSDKTSKSVAAKDNVSAASAPRLYGNVPLGVYASAAPYAAYSFHLPQFVAAPKTAASQVAAVKQKPVNQNINTYLMDSYGNRYFESPQQLPYKAAFSQQYVSLQPTLPEHLAQPLVAASPNFQFQQSGPQVFFGAPIRVAPLQNPAPTPLHQFPTFGRLVYADKVQSLAPSSILQSHGYKVPTAQQQSSNNKAVFSNTESHEQYVNLKDEPKFQRQQQSQIIVGKPKSENQQVASPASASETKFQRIHEIPKEVRGHTQFQRLQEQPHTSEEHNSEGVQESPIHQGGNTHSVHNNKAQIQSAPTKQATFTYVNDVNGKKSVVKVQSEPIPLLDLTLLEPLTFKNPLVPQVQHFLPRINQATYQKLPQPNLDGVKNYQKEFVVQKTMSYDSRNVNEKPQKSANKKKEKKPTLSHKQSKKNDVPKKTHHETLDDAPEIVYEINAPGHKETYIEKAISYNKETQPEPVHYSYGSKSEKAPVTYSFSRSSKDPGQVNQVRYYGKAQGPSPLVYNFKPEELHKEAHDHKNVPNSESHSHEDSAQQSEDSGPGYQNNYDDHPKSSEEYDETPHKEQSHYHRPSQSTNDESQEHRSNADTSKYNTAPVQHTGHFNVDPIVQEYEEDIRLLANAQIKVDPTQHVPHEESEHHARAHQREQQSEAPRTHQHSSPQKQPHQLPPPQSHHHYSSPQSESHNAQAHHNHGDLNRHHLPSPQKESHSSPSPQSHIHFSNPQHESHKAPAAHIHEKSKRIIIHDEAPDERHMHREQMKEEVFDREENNEEDFEKAYKNAAFGFPAYSKEALEAEEKDIFDPESYGVPPDHIEYNIEDTPFQQYQEEGDEFPKEARARYKDSRDKMKEGYYTDYSISKPESLLDRYQNKLGYYKLYKQQKPDYYVADGDDNDKKKQKPKFAQYSVAPTFDFHSKNEEKGKSYYGHPKPKQQLYEYDYSEGTPRDNSAFASRPYQRYKTKTNFVEPQFQYGFEPLSIPKLLDSELAAMASVHRPESEKPGMRKKVYKENWYIKKTSTAGGVPAS</sequence>
<comment type="caution">
    <text evidence="2">The sequence shown here is derived from an EMBL/GenBank/DDBJ whole genome shotgun (WGS) entry which is preliminary data.</text>
</comment>
<feature type="compositionally biased region" description="Polar residues" evidence="1">
    <location>
        <begin position="336"/>
        <end position="345"/>
    </location>
</feature>
<feature type="compositionally biased region" description="Basic and acidic residues" evidence="1">
    <location>
        <begin position="590"/>
        <end position="615"/>
    </location>
</feature>
<feature type="compositionally biased region" description="Polar residues" evidence="1">
    <location>
        <begin position="364"/>
        <end position="379"/>
    </location>
</feature>
<evidence type="ECO:0000313" key="3">
    <source>
        <dbReference type="Proteomes" id="UP000814243"/>
    </source>
</evidence>
<feature type="compositionally biased region" description="Polar residues" evidence="1">
    <location>
        <begin position="261"/>
        <end position="276"/>
    </location>
</feature>
<feature type="region of interest" description="Disordered" evidence="1">
    <location>
        <begin position="705"/>
        <end position="818"/>
    </location>
</feature>
<feature type="compositionally biased region" description="Basic and acidic residues" evidence="1">
    <location>
        <begin position="321"/>
        <end position="334"/>
    </location>
</feature>
<feature type="compositionally biased region" description="Basic residues" evidence="1">
    <location>
        <begin position="479"/>
        <end position="494"/>
    </location>
</feature>
<reference evidence="2" key="1">
    <citation type="journal article" date="2021" name="G3 (Bethesda)">
        <title>Genome and transcriptome analysis of the beet armyworm Spodoptera exigua reveals targets for pest control. .</title>
        <authorList>
            <person name="Simon S."/>
            <person name="Breeschoten T."/>
            <person name="Jansen H.J."/>
            <person name="Dirks R.P."/>
            <person name="Schranz M.E."/>
            <person name="Ros V.I.D."/>
        </authorList>
    </citation>
    <scope>NUCLEOTIDE SEQUENCE</scope>
    <source>
        <strain evidence="2">TB_SE_WUR_2020</strain>
    </source>
</reference>
<dbReference type="AlphaFoldDB" id="A0A922M7F7"/>
<evidence type="ECO:0000256" key="1">
    <source>
        <dbReference type="SAM" id="MobiDB-lite"/>
    </source>
</evidence>
<gene>
    <name evidence="2" type="ORF">HF086_006607</name>
</gene>
<feature type="compositionally biased region" description="Basic and acidic residues" evidence="1">
    <location>
        <begin position="630"/>
        <end position="650"/>
    </location>
</feature>
<feature type="region of interest" description="Disordered" evidence="1">
    <location>
        <begin position="540"/>
        <end position="690"/>
    </location>
</feature>
<feature type="region of interest" description="Disordered" evidence="1">
    <location>
        <begin position="258"/>
        <end position="379"/>
    </location>
</feature>
<dbReference type="EMBL" id="JACEFF010000755">
    <property type="protein sequence ID" value="KAH9631615.1"/>
    <property type="molecule type" value="Genomic_DNA"/>
</dbReference>